<feature type="region of interest" description="Disordered" evidence="1">
    <location>
        <begin position="92"/>
        <end position="113"/>
    </location>
</feature>
<name>X1Q0L9_9ZZZZ</name>
<comment type="caution">
    <text evidence="2">The sequence shown here is derived from an EMBL/GenBank/DDBJ whole genome shotgun (WGS) entry which is preliminary data.</text>
</comment>
<proteinExistence type="predicted"/>
<organism evidence="2">
    <name type="scientific">marine sediment metagenome</name>
    <dbReference type="NCBI Taxonomy" id="412755"/>
    <lineage>
        <taxon>unclassified sequences</taxon>
        <taxon>metagenomes</taxon>
        <taxon>ecological metagenomes</taxon>
    </lineage>
</organism>
<protein>
    <submittedName>
        <fullName evidence="2">Uncharacterized protein</fullName>
    </submittedName>
</protein>
<dbReference type="EMBL" id="BARV01024144">
    <property type="protein sequence ID" value="GAI44635.1"/>
    <property type="molecule type" value="Genomic_DNA"/>
</dbReference>
<gene>
    <name evidence="2" type="ORF">S06H3_39464</name>
</gene>
<dbReference type="AlphaFoldDB" id="X1Q0L9"/>
<accession>X1Q0L9</accession>
<evidence type="ECO:0000313" key="2">
    <source>
        <dbReference type="EMBL" id="GAI44635.1"/>
    </source>
</evidence>
<evidence type="ECO:0000256" key="1">
    <source>
        <dbReference type="SAM" id="MobiDB-lite"/>
    </source>
</evidence>
<sequence>MRLRKVLAVVIFAFLLIGELNSGLTAEDLAKYGIATLPTPVLHTPDFPDVFGGKDGSTLRLDEDNQIKGLEFIALPKTVFKIKKIINNEQNPVRRKSTVHNHDRGVEGSLQRI</sequence>
<reference evidence="2" key="1">
    <citation type="journal article" date="2014" name="Front. Microbiol.">
        <title>High frequency of phylogenetically diverse reductive dehalogenase-homologous genes in deep subseafloor sedimentary metagenomes.</title>
        <authorList>
            <person name="Kawai M."/>
            <person name="Futagami T."/>
            <person name="Toyoda A."/>
            <person name="Takaki Y."/>
            <person name="Nishi S."/>
            <person name="Hori S."/>
            <person name="Arai W."/>
            <person name="Tsubouchi T."/>
            <person name="Morono Y."/>
            <person name="Uchiyama I."/>
            <person name="Ito T."/>
            <person name="Fujiyama A."/>
            <person name="Inagaki F."/>
            <person name="Takami H."/>
        </authorList>
    </citation>
    <scope>NUCLEOTIDE SEQUENCE</scope>
    <source>
        <strain evidence="2">Expedition CK06-06</strain>
    </source>
</reference>